<keyword evidence="2" id="KW-0808">Transferase</keyword>
<accession>H1YIG7</accession>
<sequence>MEHQFQVHLNIASQYYHSAKEDPNNLITLDDDEKYLVIHHPWFRNYYHWITEAIPRLWMVRQESSSMILLLPPLGELPVSALKSLEAFNLKGVFHIPSGKSVLVNNLFMPELKPTMASFNRATLFSLKNIFTEYTKTIKINVDLGDRILLSRRKSRRRKIINEDQVIAELARYNFTVVYNEDYTFLEQISIYSNAKCLISTHGAGMTNMLFMPKGSTIFEFHKRKTNAGDKQSFVFWYMSNSLCHNYYHQICDPLDADEHFFTADMLVDIELFKKNLKLMLLY</sequence>
<evidence type="ECO:0000313" key="6">
    <source>
        <dbReference type="Proteomes" id="UP000002774"/>
    </source>
</evidence>
<dbReference type="HOGENOM" id="CLU_982873_0_0_10"/>
<dbReference type="InterPro" id="IPR049625">
    <property type="entry name" value="Glyco_transf_61_cat"/>
</dbReference>
<keyword evidence="6" id="KW-1185">Reference proteome</keyword>
<reference evidence="5" key="1">
    <citation type="submission" date="2011-09" db="EMBL/GenBank/DDBJ databases">
        <title>The permanent draft genome of Mucilaginibacter paludis DSM 18603.</title>
        <authorList>
            <consortium name="US DOE Joint Genome Institute (JGI-PGF)"/>
            <person name="Lucas S."/>
            <person name="Han J."/>
            <person name="Lapidus A."/>
            <person name="Bruce D."/>
            <person name="Goodwin L."/>
            <person name="Pitluck S."/>
            <person name="Peters L."/>
            <person name="Kyrpides N."/>
            <person name="Mavromatis K."/>
            <person name="Ivanova N."/>
            <person name="Mikhailova N."/>
            <person name="Held B."/>
            <person name="Detter J.C."/>
            <person name="Tapia R."/>
            <person name="Han C."/>
            <person name="Land M."/>
            <person name="Hauser L."/>
            <person name="Markowitz V."/>
            <person name="Cheng J.-F."/>
            <person name="Hugenholtz P."/>
            <person name="Woyke T."/>
            <person name="Wu D."/>
            <person name="Tindall B."/>
            <person name="Brambilla E."/>
            <person name="Klenk H.-P."/>
            <person name="Eisen J.A."/>
        </authorList>
    </citation>
    <scope>NUCLEOTIDE SEQUENCE [LARGE SCALE GENOMIC DNA]</scope>
    <source>
        <strain evidence="5">DSM 18603</strain>
    </source>
</reference>
<name>H1YIG7_9SPHI</name>
<evidence type="ECO:0000313" key="5">
    <source>
        <dbReference type="EMBL" id="EHQ27580.1"/>
    </source>
</evidence>
<keyword evidence="3" id="KW-0325">Glycoprotein</keyword>
<evidence type="ECO:0000256" key="2">
    <source>
        <dbReference type="ARBA" id="ARBA00022679"/>
    </source>
</evidence>
<evidence type="ECO:0000256" key="1">
    <source>
        <dbReference type="ARBA" id="ARBA00022676"/>
    </source>
</evidence>
<organism evidence="5 6">
    <name type="scientific">Mucilaginibacter paludis DSM 18603</name>
    <dbReference type="NCBI Taxonomy" id="714943"/>
    <lineage>
        <taxon>Bacteria</taxon>
        <taxon>Pseudomonadati</taxon>
        <taxon>Bacteroidota</taxon>
        <taxon>Sphingobacteriia</taxon>
        <taxon>Sphingobacteriales</taxon>
        <taxon>Sphingobacteriaceae</taxon>
        <taxon>Mucilaginibacter</taxon>
    </lineage>
</organism>
<dbReference type="AlphaFoldDB" id="H1YIG7"/>
<protein>
    <recommendedName>
        <fullName evidence="4">Glycosyltransferase 61 catalytic domain-containing protein</fullName>
    </recommendedName>
</protein>
<dbReference type="EMBL" id="CM001403">
    <property type="protein sequence ID" value="EHQ27580.1"/>
    <property type="molecule type" value="Genomic_DNA"/>
</dbReference>
<dbReference type="Proteomes" id="UP000002774">
    <property type="component" value="Chromosome"/>
</dbReference>
<proteinExistence type="predicted"/>
<dbReference type="STRING" id="714943.Mucpa_3482"/>
<evidence type="ECO:0000256" key="3">
    <source>
        <dbReference type="ARBA" id="ARBA00023180"/>
    </source>
</evidence>
<dbReference type="OrthoDB" id="1156086at2"/>
<dbReference type="PANTHER" id="PTHR20961">
    <property type="entry name" value="GLYCOSYLTRANSFERASE"/>
    <property type="match status" value="1"/>
</dbReference>
<dbReference type="Pfam" id="PF04577">
    <property type="entry name" value="Glyco_transf_61"/>
    <property type="match status" value="1"/>
</dbReference>
<dbReference type="InterPro" id="IPR007657">
    <property type="entry name" value="Glycosyltransferase_61"/>
</dbReference>
<dbReference type="RefSeq" id="WP_008508084.1">
    <property type="nucleotide sequence ID" value="NZ_CM001403.1"/>
</dbReference>
<dbReference type="eggNOG" id="COG4421">
    <property type="taxonomic scope" value="Bacteria"/>
</dbReference>
<gene>
    <name evidence="5" type="ORF">Mucpa_3482</name>
</gene>
<dbReference type="GO" id="GO:0016757">
    <property type="term" value="F:glycosyltransferase activity"/>
    <property type="evidence" value="ECO:0007669"/>
    <property type="project" value="UniProtKB-KW"/>
</dbReference>
<keyword evidence="1" id="KW-0328">Glycosyltransferase</keyword>
<feature type="domain" description="Glycosyltransferase 61 catalytic" evidence="4">
    <location>
        <begin position="46"/>
        <end position="218"/>
    </location>
</feature>
<evidence type="ECO:0000259" key="4">
    <source>
        <dbReference type="Pfam" id="PF04577"/>
    </source>
</evidence>